<evidence type="ECO:0000259" key="4">
    <source>
        <dbReference type="SMART" id="SM00829"/>
    </source>
</evidence>
<comment type="similarity">
    <text evidence="1">Belongs to the zinc-containing alcohol dehydrogenase family.</text>
</comment>
<dbReference type="SUPFAM" id="SSF51735">
    <property type="entry name" value="NAD(P)-binding Rossmann-fold domains"/>
    <property type="match status" value="1"/>
</dbReference>
<comment type="caution">
    <text evidence="5">The sequence shown here is derived from an EMBL/GenBank/DDBJ whole genome shotgun (WGS) entry which is preliminary data.</text>
</comment>
<sequence>MKAIKIEDKKAVFVTDAVLDSNPRPDELLVKVVAVALNPTDWKHVELGITTRPTVGCDYAGVVQEVGPEVVRFKKGDRVLGIVHGSNQVRPDNAAFQEFVYAKEGLTAHVPDQMSFEAATLGVGIITVGQGMYQEMPIPWPDRPLKEKVPILIYGGSSATGALGIQFAKLSGYEVITTAGKSNFDYVKSLGADAVFDSRSPTVGEDIRAYTNDKLYYAWDTIGEHGSPETSAKALASNAPEGQKLYYGTILLKDIAHFIERDGKFEARPDDVVLSMSLGYTAGGEAFKYGDLEFPVRPEDYAFAKKWTPFASDLIAQGKIKPHRAEVREGGFKSIASGLEDVKNGKISGVKVVYRVAEP</sequence>
<name>A0A9P4PQG6_9PLEO</name>
<dbReference type="Gene3D" id="3.40.50.720">
    <property type="entry name" value="NAD(P)-binding Rossmann-like Domain"/>
    <property type="match status" value="1"/>
</dbReference>
<dbReference type="Proteomes" id="UP000799764">
    <property type="component" value="Unassembled WGS sequence"/>
</dbReference>
<dbReference type="Gene3D" id="3.90.180.10">
    <property type="entry name" value="Medium-chain alcohol dehydrogenases, catalytic domain"/>
    <property type="match status" value="1"/>
</dbReference>
<evidence type="ECO:0000256" key="1">
    <source>
        <dbReference type="ARBA" id="ARBA00008072"/>
    </source>
</evidence>
<dbReference type="CDD" id="cd08249">
    <property type="entry name" value="enoyl_reductase_like"/>
    <property type="match status" value="1"/>
</dbReference>
<comment type="subunit">
    <text evidence="2">Monomer.</text>
</comment>
<gene>
    <name evidence="5" type="ORF">P171DRAFT_352774</name>
</gene>
<evidence type="ECO:0000256" key="2">
    <source>
        <dbReference type="ARBA" id="ARBA00011245"/>
    </source>
</evidence>
<dbReference type="InterPro" id="IPR011032">
    <property type="entry name" value="GroES-like_sf"/>
</dbReference>
<dbReference type="Pfam" id="PF08240">
    <property type="entry name" value="ADH_N"/>
    <property type="match status" value="1"/>
</dbReference>
<dbReference type="AlphaFoldDB" id="A0A9P4PQG6"/>
<evidence type="ECO:0000313" key="6">
    <source>
        <dbReference type="Proteomes" id="UP000799764"/>
    </source>
</evidence>
<dbReference type="PANTHER" id="PTHR45348:SF2">
    <property type="entry name" value="ZINC-TYPE ALCOHOL DEHYDROGENASE-LIKE PROTEIN C2E1P3.01"/>
    <property type="match status" value="1"/>
</dbReference>
<dbReference type="SMART" id="SM00829">
    <property type="entry name" value="PKS_ER"/>
    <property type="match status" value="1"/>
</dbReference>
<proteinExistence type="inferred from homology"/>
<dbReference type="Pfam" id="PF00107">
    <property type="entry name" value="ADH_zinc_N"/>
    <property type="match status" value="1"/>
</dbReference>
<keyword evidence="6" id="KW-1185">Reference proteome</keyword>
<reference evidence="5" key="1">
    <citation type="journal article" date="2020" name="Stud. Mycol.">
        <title>101 Dothideomycetes genomes: a test case for predicting lifestyles and emergence of pathogens.</title>
        <authorList>
            <person name="Haridas S."/>
            <person name="Albert R."/>
            <person name="Binder M."/>
            <person name="Bloem J."/>
            <person name="Labutti K."/>
            <person name="Salamov A."/>
            <person name="Andreopoulos B."/>
            <person name="Baker S."/>
            <person name="Barry K."/>
            <person name="Bills G."/>
            <person name="Bluhm B."/>
            <person name="Cannon C."/>
            <person name="Castanera R."/>
            <person name="Culley D."/>
            <person name="Daum C."/>
            <person name="Ezra D."/>
            <person name="Gonzalez J."/>
            <person name="Henrissat B."/>
            <person name="Kuo A."/>
            <person name="Liang C."/>
            <person name="Lipzen A."/>
            <person name="Lutzoni F."/>
            <person name="Magnuson J."/>
            <person name="Mondo S."/>
            <person name="Nolan M."/>
            <person name="Ohm R."/>
            <person name="Pangilinan J."/>
            <person name="Park H.-J."/>
            <person name="Ramirez L."/>
            <person name="Alfaro M."/>
            <person name="Sun H."/>
            <person name="Tritt A."/>
            <person name="Yoshinaga Y."/>
            <person name="Zwiers L.-H."/>
            <person name="Turgeon B."/>
            <person name="Goodwin S."/>
            <person name="Spatafora J."/>
            <person name="Crous P."/>
            <person name="Grigoriev I."/>
        </authorList>
    </citation>
    <scope>NUCLEOTIDE SEQUENCE</scope>
    <source>
        <strain evidence="5">CBS 690.94</strain>
    </source>
</reference>
<dbReference type="GO" id="GO:0016651">
    <property type="term" value="F:oxidoreductase activity, acting on NAD(P)H"/>
    <property type="evidence" value="ECO:0007669"/>
    <property type="project" value="InterPro"/>
</dbReference>
<dbReference type="InterPro" id="IPR047122">
    <property type="entry name" value="Trans-enoyl_RdTase-like"/>
</dbReference>
<dbReference type="InterPro" id="IPR013149">
    <property type="entry name" value="ADH-like_C"/>
</dbReference>
<protein>
    <submittedName>
        <fullName evidence="5">GroES-like protein</fullName>
    </submittedName>
</protein>
<evidence type="ECO:0000256" key="3">
    <source>
        <dbReference type="ARBA" id="ARBA00023002"/>
    </source>
</evidence>
<organism evidence="5 6">
    <name type="scientific">Karstenula rhodostoma CBS 690.94</name>
    <dbReference type="NCBI Taxonomy" id="1392251"/>
    <lineage>
        <taxon>Eukaryota</taxon>
        <taxon>Fungi</taxon>
        <taxon>Dikarya</taxon>
        <taxon>Ascomycota</taxon>
        <taxon>Pezizomycotina</taxon>
        <taxon>Dothideomycetes</taxon>
        <taxon>Pleosporomycetidae</taxon>
        <taxon>Pleosporales</taxon>
        <taxon>Massarineae</taxon>
        <taxon>Didymosphaeriaceae</taxon>
        <taxon>Karstenula</taxon>
    </lineage>
</organism>
<keyword evidence="3" id="KW-0560">Oxidoreductase</keyword>
<dbReference type="OrthoDB" id="48317at2759"/>
<feature type="domain" description="Enoyl reductase (ER)" evidence="4">
    <location>
        <begin position="7"/>
        <end position="339"/>
    </location>
</feature>
<dbReference type="InterPro" id="IPR020843">
    <property type="entry name" value="ER"/>
</dbReference>
<dbReference type="EMBL" id="MU001495">
    <property type="protein sequence ID" value="KAF2448272.1"/>
    <property type="molecule type" value="Genomic_DNA"/>
</dbReference>
<accession>A0A9P4PQG6</accession>
<dbReference type="InterPro" id="IPR013154">
    <property type="entry name" value="ADH-like_N"/>
</dbReference>
<evidence type="ECO:0000313" key="5">
    <source>
        <dbReference type="EMBL" id="KAF2448272.1"/>
    </source>
</evidence>
<dbReference type="SUPFAM" id="SSF50129">
    <property type="entry name" value="GroES-like"/>
    <property type="match status" value="1"/>
</dbReference>
<dbReference type="PANTHER" id="PTHR45348">
    <property type="entry name" value="HYPOTHETICAL OXIDOREDUCTASE (EUROFUNG)"/>
    <property type="match status" value="1"/>
</dbReference>
<dbReference type="InterPro" id="IPR036291">
    <property type="entry name" value="NAD(P)-bd_dom_sf"/>
</dbReference>